<gene>
    <name evidence="3" type="primary">g2641</name>
    <name evidence="3" type="ORF">VP750_LOCUS2259</name>
</gene>
<dbReference type="InterPro" id="IPR021773">
    <property type="entry name" value="TPC11"/>
</dbReference>
<name>A0ABP1FKV2_9CHLO</name>
<dbReference type="EMBL" id="CAXHTA020000004">
    <property type="protein sequence ID" value="CAL5220600.1"/>
    <property type="molecule type" value="Genomic_DNA"/>
</dbReference>
<dbReference type="PANTHER" id="PTHR14374">
    <property type="entry name" value="FOIE GRAS"/>
    <property type="match status" value="1"/>
</dbReference>
<dbReference type="Proteomes" id="UP001497392">
    <property type="component" value="Unassembled WGS sequence"/>
</dbReference>
<proteinExistence type="predicted"/>
<evidence type="ECO:0000256" key="1">
    <source>
        <dbReference type="SAM" id="MobiDB-lite"/>
    </source>
</evidence>
<evidence type="ECO:0000313" key="3">
    <source>
        <dbReference type="EMBL" id="CAL5220600.1"/>
    </source>
</evidence>
<organism evidence="3 4">
    <name type="scientific">Coccomyxa viridis</name>
    <dbReference type="NCBI Taxonomy" id="1274662"/>
    <lineage>
        <taxon>Eukaryota</taxon>
        <taxon>Viridiplantae</taxon>
        <taxon>Chlorophyta</taxon>
        <taxon>core chlorophytes</taxon>
        <taxon>Trebouxiophyceae</taxon>
        <taxon>Trebouxiophyceae incertae sedis</taxon>
        <taxon>Coccomyxaceae</taxon>
        <taxon>Coccomyxa</taxon>
    </lineage>
</organism>
<protein>
    <submittedName>
        <fullName evidence="3">G2641 protein</fullName>
    </submittedName>
</protein>
<feature type="region of interest" description="Disordered" evidence="1">
    <location>
        <begin position="979"/>
        <end position="1006"/>
    </location>
</feature>
<keyword evidence="4" id="KW-1185">Reference proteome</keyword>
<dbReference type="PANTHER" id="PTHR14374:SF0">
    <property type="entry name" value="TRAFFICKING PROTEIN PARTICLE COMPLEX SUBUNIT 11"/>
    <property type="match status" value="1"/>
</dbReference>
<comment type="caution">
    <text evidence="3">The sequence shown here is derived from an EMBL/GenBank/DDBJ whole genome shotgun (WGS) entry which is preliminary data.</text>
</comment>
<sequence>MDFYPAELATPPLALVALLGCPDLHAIVGEFLRAAHKPPINSLGIAEPTMAARLFGAKKAFITAPSGPLNILKADWFAKHRQQRPAVAAIFFERSAVLGDPNQWSKVLAGLEAVRQATRPRGAKTVVVIVHPPDVPAVEVPEDKLAGIIRQSGTERKWVISINTADGELALKRLGRTLYEAACMFYLDDACRRLAVHQERRNPAPQTSSKVAFKVAALAEFRADWATAVKTYQAAYLELLRIPQVGQLPLQRWTELTSVAEVMHLKAVTLLLHQANVPEALKQFQQHMGAFKRMPLPPPPAAASAHGAWLVRQYTVMAELLSSRVEAGLLPQQREAQPAHFYLGAAHAAIDRRRAAQRAAELRPPGATTGVNVAPGSYIGQLVSSDAQSPRHLTDEEFLHHLEAGEASAAPTLAAAALDKLKQAHELIMRARDARQTRLAYQLGALMAREQLVAQDPASARRLLQSVAGIYRREGWEVPLGAALLELRECASRLKLQEEHIRCSLELSCLAQCLDLAQRLAMAQQAISQLTGPIDFAAQPQSPAPRSPKTGPGLDKPVTDAALEFSMRPVNYGMYSTLALTCGFAPSTPPEAPDSAAGPTWRFAIALWSNLPADLPVAAVEAHVRDDKGHVIRVPAQPSSDSQMLGAACDDSPSSSSAVVRPESWTSFWASRSSPTMGSLRVTDVVLRIGPDAAIVWTLANFPTGVLPIGRVSAAAQQAKAPFHNLDVSLGQYELSTAVLHQAPSLQVQTYRTLMVGEHAAVSVTVNASSNCPAQQGFITASYAEGGEPPLLCNSSAPGGDTWRPGQLQLPVPALKSGTRHHMTAHLLCSRPGAVSIEARLGSEAQASQRSPTQSADASSRTEVSAAVTCIAERTFENADSAQGPVLPAGLPCMVTVSLSSLASSNVMLQSVCLKGSSADTGVELLHCSSAVSESQPVLFRKGEVQTVVGTVLCKQPSSAVSPATLSVTWQRSRGAEVITGRSSNSDQQQAPGSSSSSELPVGPPVTTQIPLLPQHTFSPALLQVKGSWPPFITVGKPFALQLKASNATQHVLDLSVRLGDTTGFMVAGVRSGTKAVLPHSEGTLSYELVAISGGTLILPDIIVTAAQLSAQLQPLAGCKIFAAPAPKEATGAADSASHLAPKMAQLTVQ</sequence>
<accession>A0ABP1FKV2</accession>
<feature type="compositionally biased region" description="Polar residues" evidence="1">
    <location>
        <begin position="981"/>
        <end position="999"/>
    </location>
</feature>
<feature type="region of interest" description="Disordered" evidence="1">
    <location>
        <begin position="537"/>
        <end position="557"/>
    </location>
</feature>
<feature type="domain" description="Trafficking protein particle complex subunit 11" evidence="2">
    <location>
        <begin position="252"/>
        <end position="507"/>
    </location>
</feature>
<dbReference type="Pfam" id="PF11817">
    <property type="entry name" value="Foie-gras_1"/>
    <property type="match status" value="1"/>
</dbReference>
<evidence type="ECO:0000259" key="2">
    <source>
        <dbReference type="Pfam" id="PF11817"/>
    </source>
</evidence>
<reference evidence="3 4" key="1">
    <citation type="submission" date="2024-06" db="EMBL/GenBank/DDBJ databases">
        <authorList>
            <person name="Kraege A."/>
            <person name="Thomma B."/>
        </authorList>
    </citation>
    <scope>NUCLEOTIDE SEQUENCE [LARGE SCALE GENOMIC DNA]</scope>
</reference>
<evidence type="ECO:0000313" key="4">
    <source>
        <dbReference type="Proteomes" id="UP001497392"/>
    </source>
</evidence>